<dbReference type="STRING" id="930131.SAMN05216389_11156"/>
<name>A0A1I0EDD2_9BACI</name>
<evidence type="ECO:0000313" key="1">
    <source>
        <dbReference type="EMBL" id="SET43265.1"/>
    </source>
</evidence>
<organism evidence="1 2">
    <name type="scientific">Oceanobacillus limi</name>
    <dbReference type="NCBI Taxonomy" id="930131"/>
    <lineage>
        <taxon>Bacteria</taxon>
        <taxon>Bacillati</taxon>
        <taxon>Bacillota</taxon>
        <taxon>Bacilli</taxon>
        <taxon>Bacillales</taxon>
        <taxon>Bacillaceae</taxon>
        <taxon>Oceanobacillus</taxon>
    </lineage>
</organism>
<reference evidence="1 2" key="1">
    <citation type="submission" date="2016-10" db="EMBL/GenBank/DDBJ databases">
        <authorList>
            <person name="de Groot N.N."/>
        </authorList>
    </citation>
    <scope>NUCLEOTIDE SEQUENCE [LARGE SCALE GENOMIC DNA]</scope>
    <source>
        <strain evidence="1 2">IBRC-M 10780</strain>
    </source>
</reference>
<protein>
    <submittedName>
        <fullName evidence="1">Uncharacterized protein</fullName>
    </submittedName>
</protein>
<dbReference type="EMBL" id="FOHE01000011">
    <property type="protein sequence ID" value="SET43265.1"/>
    <property type="molecule type" value="Genomic_DNA"/>
</dbReference>
<dbReference type="AlphaFoldDB" id="A0A1I0EDD2"/>
<dbReference type="RefSeq" id="WP_090870362.1">
    <property type="nucleotide sequence ID" value="NZ_FOHE01000011.1"/>
</dbReference>
<sequence>MTDKDQADYFHERWCEEREITADAHRKLTTVTQILDHMTESGVHDVSIDLVKALLQPTKEALKDGQGS</sequence>
<accession>A0A1I0EDD2</accession>
<gene>
    <name evidence="1" type="ORF">SAMN05216389_11156</name>
</gene>
<keyword evidence="2" id="KW-1185">Reference proteome</keyword>
<dbReference type="Proteomes" id="UP000198618">
    <property type="component" value="Unassembled WGS sequence"/>
</dbReference>
<proteinExistence type="predicted"/>
<evidence type="ECO:0000313" key="2">
    <source>
        <dbReference type="Proteomes" id="UP000198618"/>
    </source>
</evidence>